<dbReference type="EMBL" id="JAGPYM010000014">
    <property type="protein sequence ID" value="KAH6887420.1"/>
    <property type="molecule type" value="Genomic_DNA"/>
</dbReference>
<dbReference type="PANTHER" id="PTHR36142:SF2">
    <property type="entry name" value="METALLO-HYDROLASE_OXIDOREDUCTASE SUPERFAMILY PROTEIN"/>
    <property type="match status" value="1"/>
</dbReference>
<dbReference type="OrthoDB" id="9971601at2759"/>
<gene>
    <name evidence="1" type="ORF">B0T10DRAFT_70985</name>
</gene>
<dbReference type="AlphaFoldDB" id="A0A9P8W2C7"/>
<evidence type="ECO:0000313" key="2">
    <source>
        <dbReference type="Proteomes" id="UP000777438"/>
    </source>
</evidence>
<reference evidence="1 2" key="1">
    <citation type="journal article" date="2021" name="Nat. Commun.">
        <title>Genetic determinants of endophytism in the Arabidopsis root mycobiome.</title>
        <authorList>
            <person name="Mesny F."/>
            <person name="Miyauchi S."/>
            <person name="Thiergart T."/>
            <person name="Pickel B."/>
            <person name="Atanasova L."/>
            <person name="Karlsson M."/>
            <person name="Huettel B."/>
            <person name="Barry K.W."/>
            <person name="Haridas S."/>
            <person name="Chen C."/>
            <person name="Bauer D."/>
            <person name="Andreopoulos W."/>
            <person name="Pangilinan J."/>
            <person name="LaButti K."/>
            <person name="Riley R."/>
            <person name="Lipzen A."/>
            <person name="Clum A."/>
            <person name="Drula E."/>
            <person name="Henrissat B."/>
            <person name="Kohler A."/>
            <person name="Grigoriev I.V."/>
            <person name="Martin F.M."/>
            <person name="Hacquard S."/>
        </authorList>
    </citation>
    <scope>NUCLEOTIDE SEQUENCE [LARGE SCALE GENOMIC DNA]</scope>
    <source>
        <strain evidence="1 2">MPI-CAGE-CH-0241</strain>
    </source>
</reference>
<proteinExistence type="predicted"/>
<dbReference type="PANTHER" id="PTHR36142">
    <property type="entry name" value="METALLO-HYDROLASE/OXIDOREDUCTASE SUPERFAMILY PROTEIN"/>
    <property type="match status" value="1"/>
</dbReference>
<dbReference type="Proteomes" id="UP000777438">
    <property type="component" value="Unassembled WGS sequence"/>
</dbReference>
<protein>
    <submittedName>
        <fullName evidence="1">Uncharacterized protein</fullName>
    </submittedName>
</protein>
<sequence>MDKKRQLTLEEYFASPDVPLRPIMTSLNGDNSWLLSFPRPPPDRLALGKAFYHVVFEPWLAGSTSMLSSWVIWISLSAKPDVSDPEAIEGVIRQIEALAATGISVNDSQEESSGDYTGDIDAILLGFHYLDHLHEPTLRLFNKNIPVIAIPEAVDIVKPWGHFESISTIKNFDPSFTSWQDSGLHPGEPLPSWLTPIRMPGHHELNYCLALVWSHADDSGEEVHEVMFQSPHGTRLDEGPLQAFLDSEPKTEKLAMLHGLKESYTAGMITTLGAKGGLAFYRRIGGAKYWILSHHSTLLYGGIFMRLSWTNDIHRTMDWALGEESKAGGQKADLDRPNMVQVENGGCVVLKI</sequence>
<accession>A0A9P8W2C7</accession>
<evidence type="ECO:0000313" key="1">
    <source>
        <dbReference type="EMBL" id="KAH6887420.1"/>
    </source>
</evidence>
<name>A0A9P8W2C7_9HYPO</name>
<keyword evidence="2" id="KW-1185">Reference proteome</keyword>
<comment type="caution">
    <text evidence="1">The sequence shown here is derived from an EMBL/GenBank/DDBJ whole genome shotgun (WGS) entry which is preliminary data.</text>
</comment>
<organism evidence="1 2">
    <name type="scientific">Thelonectria olida</name>
    <dbReference type="NCBI Taxonomy" id="1576542"/>
    <lineage>
        <taxon>Eukaryota</taxon>
        <taxon>Fungi</taxon>
        <taxon>Dikarya</taxon>
        <taxon>Ascomycota</taxon>
        <taxon>Pezizomycotina</taxon>
        <taxon>Sordariomycetes</taxon>
        <taxon>Hypocreomycetidae</taxon>
        <taxon>Hypocreales</taxon>
        <taxon>Nectriaceae</taxon>
        <taxon>Thelonectria</taxon>
    </lineage>
</organism>